<dbReference type="InterPro" id="IPR013954">
    <property type="entry name" value="PNK3P"/>
</dbReference>
<dbReference type="GO" id="GO:0046404">
    <property type="term" value="F:ATP-dependent polydeoxyribonucleotide 5'-hydroxyl-kinase activity"/>
    <property type="evidence" value="ECO:0007669"/>
    <property type="project" value="TreeGrafter"/>
</dbReference>
<dbReference type="InterPro" id="IPR023214">
    <property type="entry name" value="HAD_sf"/>
</dbReference>
<organism evidence="1 2">
    <name type="scientific">Rickenella mellea</name>
    <dbReference type="NCBI Taxonomy" id="50990"/>
    <lineage>
        <taxon>Eukaryota</taxon>
        <taxon>Fungi</taxon>
        <taxon>Dikarya</taxon>
        <taxon>Basidiomycota</taxon>
        <taxon>Agaricomycotina</taxon>
        <taxon>Agaricomycetes</taxon>
        <taxon>Hymenochaetales</taxon>
        <taxon>Rickenellaceae</taxon>
        <taxon>Rickenella</taxon>
    </lineage>
</organism>
<dbReference type="OrthoDB" id="19045at2759"/>
<reference evidence="1 2" key="1">
    <citation type="submission" date="2018-06" db="EMBL/GenBank/DDBJ databases">
        <title>A transcriptomic atlas of mushroom development highlights an independent origin of complex multicellularity.</title>
        <authorList>
            <consortium name="DOE Joint Genome Institute"/>
            <person name="Krizsan K."/>
            <person name="Almasi E."/>
            <person name="Merenyi Z."/>
            <person name="Sahu N."/>
            <person name="Viragh M."/>
            <person name="Koszo T."/>
            <person name="Mondo S."/>
            <person name="Kiss B."/>
            <person name="Balint B."/>
            <person name="Kues U."/>
            <person name="Barry K."/>
            <person name="Hegedus J.C."/>
            <person name="Henrissat B."/>
            <person name="Johnson J."/>
            <person name="Lipzen A."/>
            <person name="Ohm R."/>
            <person name="Nagy I."/>
            <person name="Pangilinan J."/>
            <person name="Yan J."/>
            <person name="Xiong Y."/>
            <person name="Grigoriev I.V."/>
            <person name="Hibbett D.S."/>
            <person name="Nagy L.G."/>
        </authorList>
    </citation>
    <scope>NUCLEOTIDE SEQUENCE [LARGE SCALE GENOMIC DNA]</scope>
    <source>
        <strain evidence="1 2">SZMC22713</strain>
    </source>
</reference>
<dbReference type="GO" id="GO:0046403">
    <property type="term" value="F:polynucleotide 3'-phosphatase activity"/>
    <property type="evidence" value="ECO:0007669"/>
    <property type="project" value="TreeGrafter"/>
</dbReference>
<dbReference type="AlphaFoldDB" id="A0A4R5XF50"/>
<dbReference type="Proteomes" id="UP000294933">
    <property type="component" value="Unassembled WGS sequence"/>
</dbReference>
<dbReference type="InterPro" id="IPR006551">
    <property type="entry name" value="Polynucleotide_phosphatase"/>
</dbReference>
<sequence length="432" mass="49482">MPQKPESGFAANPRPNKRAFCVEDSDVTGKATRPKTLQLHPLFTKDTQSLISSFRWSQPALGRNKTCLYGENLETNTHRKLATFDLDGTLINATFRRNKRKDGEVPWEWWNACIPQALKRLHDEGFSIIIFSNQCINPTQLVAWKHKIRSIANTLSDVPFRIFAATSKDEHRKPLPGMWKCLEDIYSNAGCEIDLAASFFVGDAAGRVNDFADTDRKFSMNAGLRFFTPEEYFLKALPVHYKLTGFDVKTYPVNVPVVVPSSAPIIPITQKREIVLFIGPPAAGKATFYHEYFPTKDYEYVKGNLDGCLQAVERSCKNGMGCVVASANTDSKTRKQYVDLAMRLQCGVRCFVFSATIELAWHNNIYRAFCKPLLDQKYRNQCKLVPYATFTSFKDKYEEPTAREGFQEIRKVNWIFNGDEQEKIYWHMWLQI</sequence>
<proteinExistence type="predicted"/>
<dbReference type="GO" id="GO:0003690">
    <property type="term" value="F:double-stranded DNA binding"/>
    <property type="evidence" value="ECO:0007669"/>
    <property type="project" value="TreeGrafter"/>
</dbReference>
<dbReference type="Pfam" id="PF08645">
    <property type="entry name" value="PNK3P"/>
    <property type="match status" value="1"/>
</dbReference>
<keyword evidence="2" id="KW-1185">Reference proteome</keyword>
<dbReference type="EMBL" id="ML170156">
    <property type="protein sequence ID" value="TDL29789.1"/>
    <property type="molecule type" value="Genomic_DNA"/>
</dbReference>
<dbReference type="SUPFAM" id="SSF56784">
    <property type="entry name" value="HAD-like"/>
    <property type="match status" value="1"/>
</dbReference>
<dbReference type="GO" id="GO:0006281">
    <property type="term" value="P:DNA repair"/>
    <property type="evidence" value="ECO:0007669"/>
    <property type="project" value="TreeGrafter"/>
</dbReference>
<protein>
    <submittedName>
        <fullName evidence="1">PNK3P-domain-containing protein</fullName>
    </submittedName>
</protein>
<dbReference type="Gene3D" id="3.40.50.300">
    <property type="entry name" value="P-loop containing nucleotide triphosphate hydrolases"/>
    <property type="match status" value="1"/>
</dbReference>
<dbReference type="PANTHER" id="PTHR12083:SF9">
    <property type="entry name" value="BIFUNCTIONAL POLYNUCLEOTIDE PHOSPHATASE_KINASE"/>
    <property type="match status" value="1"/>
</dbReference>
<accession>A0A4R5XF50</accession>
<dbReference type="SUPFAM" id="SSF52540">
    <property type="entry name" value="P-loop containing nucleoside triphosphate hydrolases"/>
    <property type="match status" value="1"/>
</dbReference>
<dbReference type="STRING" id="50990.A0A4R5XF50"/>
<evidence type="ECO:0000313" key="1">
    <source>
        <dbReference type="EMBL" id="TDL29789.1"/>
    </source>
</evidence>
<feature type="non-terminal residue" evidence="1">
    <location>
        <position position="432"/>
    </location>
</feature>
<evidence type="ECO:0000313" key="2">
    <source>
        <dbReference type="Proteomes" id="UP000294933"/>
    </source>
</evidence>
<dbReference type="InterPro" id="IPR027417">
    <property type="entry name" value="P-loop_NTPase"/>
</dbReference>
<dbReference type="VEuPathDB" id="FungiDB:BD410DRAFT_736951"/>
<name>A0A4R5XF50_9AGAM</name>
<dbReference type="Gene3D" id="3.40.50.1000">
    <property type="entry name" value="HAD superfamily/HAD-like"/>
    <property type="match status" value="1"/>
</dbReference>
<dbReference type="PANTHER" id="PTHR12083">
    <property type="entry name" value="BIFUNCTIONAL POLYNUCLEOTIDE PHOSPHATASE/KINASE"/>
    <property type="match status" value="1"/>
</dbReference>
<dbReference type="InterPro" id="IPR006549">
    <property type="entry name" value="HAD-SF_hydro_IIIA"/>
</dbReference>
<gene>
    <name evidence="1" type="ORF">BD410DRAFT_736951</name>
</gene>
<dbReference type="NCBIfam" id="TIGR01662">
    <property type="entry name" value="HAD-SF-IIIA"/>
    <property type="match status" value="1"/>
</dbReference>
<dbReference type="InterPro" id="IPR036412">
    <property type="entry name" value="HAD-like_sf"/>
</dbReference>
<dbReference type="NCBIfam" id="TIGR01664">
    <property type="entry name" value="DNA-3'-Pase"/>
    <property type="match status" value="1"/>
</dbReference>